<dbReference type="STRING" id="6832.A0A553PTQ1"/>
<evidence type="ECO:0000259" key="12">
    <source>
        <dbReference type="PROSITE" id="PS50268"/>
    </source>
</evidence>
<dbReference type="PANTHER" id="PTHR24025:SF23">
    <property type="entry name" value="NEURAL-CADHERIN"/>
    <property type="match status" value="1"/>
</dbReference>
<keyword evidence="11" id="KW-0732">Signal</keyword>
<evidence type="ECO:0000256" key="1">
    <source>
        <dbReference type="ARBA" id="ARBA00004370"/>
    </source>
</evidence>
<evidence type="ECO:0000256" key="10">
    <source>
        <dbReference type="SAM" id="Phobius"/>
    </source>
</evidence>
<dbReference type="Proteomes" id="UP000318571">
    <property type="component" value="Chromosome 12"/>
</dbReference>
<dbReference type="CDD" id="cd11304">
    <property type="entry name" value="Cadherin_repeat"/>
    <property type="match status" value="8"/>
</dbReference>
<dbReference type="GO" id="GO:0007156">
    <property type="term" value="P:homophilic cell adhesion via plasma membrane adhesion molecules"/>
    <property type="evidence" value="ECO:0007669"/>
    <property type="project" value="InterPro"/>
</dbReference>
<feature type="domain" description="Cadherin" evidence="12">
    <location>
        <begin position="259"/>
        <end position="368"/>
    </location>
</feature>
<feature type="domain" description="Cadherin" evidence="12">
    <location>
        <begin position="785"/>
        <end position="889"/>
    </location>
</feature>
<dbReference type="GO" id="GO:0005509">
    <property type="term" value="F:calcium ion binding"/>
    <property type="evidence" value="ECO:0007669"/>
    <property type="project" value="UniProtKB-UniRule"/>
</dbReference>
<feature type="domain" description="Cadherin" evidence="12">
    <location>
        <begin position="71"/>
        <end position="143"/>
    </location>
</feature>
<comment type="caution">
    <text evidence="13">The sequence shown here is derived from an EMBL/GenBank/DDBJ whole genome shotgun (WGS) entry which is preliminary data.</text>
</comment>
<evidence type="ECO:0000313" key="14">
    <source>
        <dbReference type="Proteomes" id="UP000318571"/>
    </source>
</evidence>
<keyword evidence="14" id="KW-1185">Reference proteome</keyword>
<evidence type="ECO:0000256" key="6">
    <source>
        <dbReference type="ARBA" id="ARBA00022989"/>
    </source>
</evidence>
<dbReference type="FunFam" id="2.60.40.60:FF:000020">
    <property type="entry name" value="Dachsous cadherin-related 1b"/>
    <property type="match status" value="2"/>
</dbReference>
<feature type="region of interest" description="Disordered" evidence="9">
    <location>
        <begin position="1391"/>
        <end position="1494"/>
    </location>
</feature>
<dbReference type="GO" id="GO:0060429">
    <property type="term" value="P:epithelium development"/>
    <property type="evidence" value="ECO:0007669"/>
    <property type="project" value="UniProtKB-ARBA"/>
</dbReference>
<keyword evidence="4 8" id="KW-0106">Calcium</keyword>
<dbReference type="Gene3D" id="2.60.40.60">
    <property type="entry name" value="Cadherins"/>
    <property type="match status" value="10"/>
</dbReference>
<name>A0A553PTQ1_TIGCA</name>
<dbReference type="SUPFAM" id="SSF49313">
    <property type="entry name" value="Cadherin-like"/>
    <property type="match status" value="8"/>
</dbReference>
<dbReference type="GO" id="GO:0005911">
    <property type="term" value="C:cell-cell junction"/>
    <property type="evidence" value="ECO:0007669"/>
    <property type="project" value="TreeGrafter"/>
</dbReference>
<keyword evidence="3" id="KW-0677">Repeat</keyword>
<feature type="transmembrane region" description="Helical" evidence="10">
    <location>
        <begin position="1317"/>
        <end position="1341"/>
    </location>
</feature>
<keyword evidence="6 10" id="KW-1133">Transmembrane helix</keyword>
<feature type="compositionally biased region" description="Polar residues" evidence="9">
    <location>
        <begin position="1394"/>
        <end position="1420"/>
    </location>
</feature>
<feature type="compositionally biased region" description="Polar residues" evidence="9">
    <location>
        <begin position="1470"/>
        <end position="1481"/>
    </location>
</feature>
<keyword evidence="2 10" id="KW-0812">Transmembrane</keyword>
<dbReference type="SMART" id="SM00112">
    <property type="entry name" value="CA"/>
    <property type="match status" value="10"/>
</dbReference>
<evidence type="ECO:0000256" key="2">
    <source>
        <dbReference type="ARBA" id="ARBA00022692"/>
    </source>
</evidence>
<evidence type="ECO:0000256" key="7">
    <source>
        <dbReference type="ARBA" id="ARBA00023136"/>
    </source>
</evidence>
<dbReference type="GO" id="GO:0009653">
    <property type="term" value="P:anatomical structure morphogenesis"/>
    <property type="evidence" value="ECO:0007669"/>
    <property type="project" value="UniProtKB-ARBA"/>
</dbReference>
<feature type="chain" id="PRO_5022143067" description="Cadherin domain-containing protein" evidence="11">
    <location>
        <begin position="26"/>
        <end position="1494"/>
    </location>
</feature>
<dbReference type="GO" id="GO:0005886">
    <property type="term" value="C:plasma membrane"/>
    <property type="evidence" value="ECO:0007669"/>
    <property type="project" value="InterPro"/>
</dbReference>
<evidence type="ECO:0000256" key="4">
    <source>
        <dbReference type="ARBA" id="ARBA00022837"/>
    </source>
</evidence>
<sequence>MANIWGLRMVLHGVMMLALASLNHGQEADPCTVQTGDSQVILNLVESQGDQVDQLTSPVELPITGVPGTDIELEILPPDRREDRQFFKLSGKQVQLLEPLDRDQSDLSSLMFQLTCIDLQTRRRKTIPVVVTISDINDNPPVFQGNPYVITIPESTPINSIVFAGLKATDPDSNVNGQVEFHVVPGDGTPQDGFGIFEIDLPHQGLVKLAKKLDYEDVKTYYLNIQASDRAVDPEGRFTANTVLTINILDSDDLNPKFSESTYTARVTSGIVGGPLHVSPEKIRAEDQDTLRTAVKYSFADGSPASFHDVFTIDEDTGVVKQIQSADKSTVKLFDIVVKAEEQSDDKKFATARLLVQVHAEDVNPPVLVATSRVGFVPENSKIGTRVTDQRGQEIKFVVTDADHIGADDPAAKYDFEMTTNFFTVDEEGYLVVNDENLDRDPPNEDKLNFQIYAREADGARNTSAPLSMTINIQDVNDNAPSLASIRDVVLAAGTSRRVIAKLNATDNDLDKDLRFRLLKVTNNGKNKFAVNSRTGDVEVMAPVKTGERFSLSVAVVDKGGLSSEGVLEVRVNSGPNLRGPAFDQFLYEAKVSEGAPKFASVVTAQAKDPEGDPVRYSIIEGNDAGHFQIEESTGIIRAMHPLDRETLRRYSLVVRAEDPGGKFGTATVNIVVTDINDQNPFFVDLPYSFRVKEGETGASVGRVRAEDHDIGDNALIYYSVPDDSLFSIDAISGEIRTNADLDFERHSVHYLVVSANDGGKQSRIATATVTVLVQDTADEVPRFPTQVYEASVPENVKDYLVTTVMAEDLDSEPSVTYRLVQGDLDKFKIHPKSGVIRTTRGLDFERQSTFTLIVGTEESRLSGLDNLPGVTAEVQIKVEDRNDIPPMFTRSPRGNLIDVRNDARIGTIIGTLQIRAYDLGEPSLDSTIMVRVRVKQVITLSPEEGVGFIETSQFVEVPENLAEEALIKTLALSPRSDKAKGLKILCDVVSVRNHQDQEIPGMFYGRLNEEGHCDLIHGKGNLDRESDPNFKVEIKLNTLSAYANPKKMTAKVNVVLLDENDNAPQFIYNEDISRVVKDQYIVAIHDTLPINDLVFKVKAFDKDSGENSRLEYELRGDNIAQDYFAINSETGEVTNIDTFIGVSQEDLPFELIILVRDNPNDHSLSKTQQTILVVNLLRPGDGIVLTIADTPPNVMSQKKGELMELLQQNTNLLVTIDKMMPAMGKYGNGSCCKPLPRSTDVYFHVVDPNTNEILPFDHEKVQRSISSKQAASNLKYAIAGHLGVQAADVHEPYVSTYESASNASPIRTAGSTYEGFPTLLIIFGCLVFALAFVAICYLCFIKRNHKQYETQVLQMSVPIDDNDQIRSGPQVGSDSSFNLDSISYITKDRFSSMGDQSPMHSDSTEATRLSPGVGNQSGHYATVDGDEDRVTPIRNPLFGRSDDDEGLRRLSASTTNANVLFGEPRREFASSTPKRQSSSQELEETRPRGTTQL</sequence>
<gene>
    <name evidence="13" type="ORF">TCAL_04540</name>
</gene>
<reference evidence="13 14" key="1">
    <citation type="journal article" date="2018" name="Nat. Ecol. Evol.">
        <title>Genomic signatures of mitonuclear coevolution across populations of Tigriopus californicus.</title>
        <authorList>
            <person name="Barreto F.S."/>
            <person name="Watson E.T."/>
            <person name="Lima T.G."/>
            <person name="Willett C.S."/>
            <person name="Edmands S."/>
            <person name="Li W."/>
            <person name="Burton R.S."/>
        </authorList>
    </citation>
    <scope>NUCLEOTIDE SEQUENCE [LARGE SCALE GENOMIC DNA]</scope>
    <source>
        <strain evidence="13 14">San Diego</strain>
    </source>
</reference>
<keyword evidence="7 10" id="KW-0472">Membrane</keyword>
<feature type="domain" description="Cadherin" evidence="12">
    <location>
        <begin position="950"/>
        <end position="1067"/>
    </location>
</feature>
<evidence type="ECO:0000313" key="13">
    <source>
        <dbReference type="EMBL" id="TRY81062.1"/>
    </source>
</evidence>
<comment type="subcellular location">
    <subcellularLocation>
        <location evidence="1">Membrane</location>
    </subcellularLocation>
</comment>
<dbReference type="PANTHER" id="PTHR24025">
    <property type="entry name" value="DESMOGLEIN FAMILY MEMBER"/>
    <property type="match status" value="1"/>
</dbReference>
<dbReference type="InterPro" id="IPR002126">
    <property type="entry name" value="Cadherin-like_dom"/>
</dbReference>
<feature type="domain" description="Cadherin" evidence="12">
    <location>
        <begin position="584"/>
        <end position="683"/>
    </location>
</feature>
<dbReference type="PRINTS" id="PR00205">
    <property type="entry name" value="CADHERIN"/>
</dbReference>
<evidence type="ECO:0000256" key="3">
    <source>
        <dbReference type="ARBA" id="ARBA00022737"/>
    </source>
</evidence>
<dbReference type="EMBL" id="VCGU01000001">
    <property type="protein sequence ID" value="TRY81062.1"/>
    <property type="molecule type" value="Genomic_DNA"/>
</dbReference>
<feature type="domain" description="Cadherin" evidence="12">
    <location>
        <begin position="500"/>
        <end position="583"/>
    </location>
</feature>
<dbReference type="PROSITE" id="PS50268">
    <property type="entry name" value="CADHERIN_2"/>
    <property type="match status" value="10"/>
</dbReference>
<organism evidence="13 14">
    <name type="scientific">Tigriopus californicus</name>
    <name type="common">Marine copepod</name>
    <dbReference type="NCBI Taxonomy" id="6832"/>
    <lineage>
        <taxon>Eukaryota</taxon>
        <taxon>Metazoa</taxon>
        <taxon>Ecdysozoa</taxon>
        <taxon>Arthropoda</taxon>
        <taxon>Crustacea</taxon>
        <taxon>Multicrustacea</taxon>
        <taxon>Hexanauplia</taxon>
        <taxon>Copepoda</taxon>
        <taxon>Harpacticoida</taxon>
        <taxon>Harpacticidae</taxon>
        <taxon>Tigriopus</taxon>
    </lineage>
</organism>
<evidence type="ECO:0000256" key="8">
    <source>
        <dbReference type="PROSITE-ProRule" id="PRU00043"/>
    </source>
</evidence>
<dbReference type="InterPro" id="IPR020894">
    <property type="entry name" value="Cadherin_CS"/>
</dbReference>
<evidence type="ECO:0000256" key="9">
    <source>
        <dbReference type="SAM" id="MobiDB-lite"/>
    </source>
</evidence>
<proteinExistence type="predicted"/>
<feature type="domain" description="Cadherin" evidence="12">
    <location>
        <begin position="369"/>
        <end position="483"/>
    </location>
</feature>
<dbReference type="PROSITE" id="PS00232">
    <property type="entry name" value="CADHERIN_1"/>
    <property type="match status" value="3"/>
</dbReference>
<feature type="domain" description="Cadherin" evidence="12">
    <location>
        <begin position="144"/>
        <end position="258"/>
    </location>
</feature>
<protein>
    <recommendedName>
        <fullName evidence="12">Cadherin domain-containing protein</fullName>
    </recommendedName>
</protein>
<feature type="domain" description="Cadherin" evidence="12">
    <location>
        <begin position="684"/>
        <end position="784"/>
    </location>
</feature>
<keyword evidence="5" id="KW-0130">Cell adhesion</keyword>
<accession>A0A553PTQ1</accession>
<dbReference type="InterPro" id="IPR015919">
    <property type="entry name" value="Cadherin-like_sf"/>
</dbReference>
<dbReference type="OMA" id="YWYAVNP"/>
<dbReference type="InterPro" id="IPR050971">
    <property type="entry name" value="Cadherin-domain_protein"/>
</dbReference>
<evidence type="ECO:0000256" key="11">
    <source>
        <dbReference type="SAM" id="SignalP"/>
    </source>
</evidence>
<feature type="domain" description="Cadherin" evidence="12">
    <location>
        <begin position="1077"/>
        <end position="1195"/>
    </location>
</feature>
<dbReference type="Pfam" id="PF00028">
    <property type="entry name" value="Cadherin"/>
    <property type="match status" value="5"/>
</dbReference>
<evidence type="ECO:0000256" key="5">
    <source>
        <dbReference type="ARBA" id="ARBA00022889"/>
    </source>
</evidence>
<feature type="signal peptide" evidence="11">
    <location>
        <begin position="1"/>
        <end position="25"/>
    </location>
</feature>